<evidence type="ECO:0000313" key="1">
    <source>
        <dbReference type="EMBL" id="RUT70085.1"/>
    </source>
</evidence>
<accession>A0A434A6W1</accession>
<dbReference type="AlphaFoldDB" id="A0A434A6W1"/>
<protein>
    <recommendedName>
        <fullName evidence="3">Outer membrane protein beta-barrel domain-containing protein</fullName>
    </recommendedName>
</protein>
<comment type="caution">
    <text evidence="1">The sequence shown here is derived from an EMBL/GenBank/DDBJ whole genome shotgun (WGS) entry which is preliminary data.</text>
</comment>
<dbReference type="OrthoDB" id="883248at2"/>
<evidence type="ECO:0000313" key="2">
    <source>
        <dbReference type="Proteomes" id="UP000288102"/>
    </source>
</evidence>
<sequence length="188" mass="21091">MKVSKIMTLILMLLFGGRVFSQQKETVEKSIFGIQTGFLGFWVNNESRLLSNLSLKSELGLDAGLFGGNSNDKIGSVAVPVLTLEPRYYYNIQKRAVTSKVTANNSANFIALNLKYQSDVDVFVISNNNVDVISTISIIPKWSIRRNLGNNFHYETGFGVGYRHFLEKINSEKGEVTVDLHVRIGYNF</sequence>
<evidence type="ECO:0008006" key="3">
    <source>
        <dbReference type="Google" id="ProtNLM"/>
    </source>
</evidence>
<organism evidence="1 2">
    <name type="scientific">Flavobacterium cupreum</name>
    <dbReference type="NCBI Taxonomy" id="2133766"/>
    <lineage>
        <taxon>Bacteria</taxon>
        <taxon>Pseudomonadati</taxon>
        <taxon>Bacteroidota</taxon>
        <taxon>Flavobacteriia</taxon>
        <taxon>Flavobacteriales</taxon>
        <taxon>Flavobacteriaceae</taxon>
        <taxon>Flavobacterium</taxon>
    </lineage>
</organism>
<dbReference type="Proteomes" id="UP000288102">
    <property type="component" value="Unassembled WGS sequence"/>
</dbReference>
<dbReference type="EMBL" id="QWDM01000007">
    <property type="protein sequence ID" value="RUT70085.1"/>
    <property type="molecule type" value="Genomic_DNA"/>
</dbReference>
<keyword evidence="2" id="KW-1185">Reference proteome</keyword>
<reference evidence="2" key="1">
    <citation type="journal article" date="2019" name="Syst. Appl. Microbiol.">
        <title>Flavobacterium circumlabens sp. nov. and Flavobacterium cupreum sp. nov., two psychrotrophic species isolated from Antarctic environmental samples.</title>
        <authorList>
            <person name="Kralova S."/>
            <person name="Busse H.-J."/>
            <person name="Svec P."/>
            <person name="Maslanova I."/>
            <person name="Stankova E."/>
            <person name="Bartak M."/>
            <person name="Sedlacek I."/>
        </authorList>
    </citation>
    <scope>NUCLEOTIDE SEQUENCE [LARGE SCALE GENOMIC DNA]</scope>
    <source>
        <strain evidence="2">CCM 8825</strain>
    </source>
</reference>
<proteinExistence type="predicted"/>
<name>A0A434A6W1_9FLAO</name>
<dbReference type="RefSeq" id="WP_127338765.1">
    <property type="nucleotide sequence ID" value="NZ_QWDM01000007.1"/>
</dbReference>
<gene>
    <name evidence="1" type="ORF">D0817_12955</name>
</gene>